<dbReference type="PANTHER" id="PTHR34580">
    <property type="match status" value="1"/>
</dbReference>
<comment type="caution">
    <text evidence="3">The sequence shown here is derived from an EMBL/GenBank/DDBJ whole genome shotgun (WGS) entry which is preliminary data.</text>
</comment>
<name>A0ABQ3VSI0_9CHLR</name>
<evidence type="ECO:0000313" key="3">
    <source>
        <dbReference type="EMBL" id="GHO88880.1"/>
    </source>
</evidence>
<feature type="domain" description="WCX" evidence="2">
    <location>
        <begin position="246"/>
        <end position="318"/>
    </location>
</feature>
<gene>
    <name evidence="3" type="ORF">KSZ_68860</name>
</gene>
<dbReference type="GO" id="GO:0003677">
    <property type="term" value="F:DNA binding"/>
    <property type="evidence" value="ECO:0007669"/>
    <property type="project" value="UniProtKB-KW"/>
</dbReference>
<keyword evidence="4" id="KW-1185">Reference proteome</keyword>
<feature type="domain" description="WYL" evidence="1">
    <location>
        <begin position="145"/>
        <end position="213"/>
    </location>
</feature>
<evidence type="ECO:0000259" key="1">
    <source>
        <dbReference type="Pfam" id="PF13280"/>
    </source>
</evidence>
<dbReference type="Proteomes" id="UP000635565">
    <property type="component" value="Unassembled WGS sequence"/>
</dbReference>
<dbReference type="Pfam" id="PF25583">
    <property type="entry name" value="WCX"/>
    <property type="match status" value="1"/>
</dbReference>
<dbReference type="InterPro" id="IPR051534">
    <property type="entry name" value="CBASS_pafABC_assoc_protein"/>
</dbReference>
<dbReference type="Pfam" id="PF13280">
    <property type="entry name" value="WYL"/>
    <property type="match status" value="1"/>
</dbReference>
<proteinExistence type="predicted"/>
<dbReference type="InterPro" id="IPR026881">
    <property type="entry name" value="WYL_dom"/>
</dbReference>
<reference evidence="3 4" key="1">
    <citation type="journal article" date="2021" name="Int. J. Syst. Evol. Microbiol.">
        <title>Reticulibacter mediterranei gen. nov., sp. nov., within the new family Reticulibacteraceae fam. nov., and Ktedonospora formicarum gen. nov., sp. nov., Ktedonobacter robiniae sp. nov., Dictyobacter formicarum sp. nov. and Dictyobacter arantiisoli sp. nov., belonging to the class Ktedonobacteria.</title>
        <authorList>
            <person name="Yabe S."/>
            <person name="Zheng Y."/>
            <person name="Wang C.M."/>
            <person name="Sakai Y."/>
            <person name="Abe K."/>
            <person name="Yokota A."/>
            <person name="Donadio S."/>
            <person name="Cavaletti L."/>
            <person name="Monciardini P."/>
        </authorList>
    </citation>
    <scope>NUCLEOTIDE SEQUENCE [LARGE SCALE GENOMIC DNA]</scope>
    <source>
        <strain evidence="3 4">SOSP1-9</strain>
    </source>
</reference>
<sequence length="352" mass="40242">MSHAESKSELLDQVEYLLSTSAVPMSKAEIARRCGVDRSTIGRLEESLLKRGVPLRYNEAGHWYIDRHAYITHVKLTHNEALSVYLASRLLARYSDKPNIHIIGALEKLGGALGRISQPLGKHIYKTTQALRTQLPTSPSSHQQKLEILGQAWAEGRVVDMVYRPLRAKAAFRQRFAPYFLEPSMLGFGTYAIGYSDPPGKLRTRKLERIESLILTNETFSVPATFDPLHLLEGAWGIWFDEDERPMPVTLHFSLKVKRRIIESRWHPSQRIDPQPDGSLLWHAELDALEEFIPWVRSWGMDCKVLEPVELQQQLAGEIYQQARQYGWHVTKKIPIEKVDHALFDDIFGGNS</sequence>
<dbReference type="PANTHER" id="PTHR34580:SF1">
    <property type="entry name" value="PROTEIN PAFC"/>
    <property type="match status" value="1"/>
</dbReference>
<accession>A0ABQ3VSI0</accession>
<evidence type="ECO:0000313" key="4">
    <source>
        <dbReference type="Proteomes" id="UP000635565"/>
    </source>
</evidence>
<keyword evidence="3" id="KW-0238">DNA-binding</keyword>
<evidence type="ECO:0000259" key="2">
    <source>
        <dbReference type="Pfam" id="PF25583"/>
    </source>
</evidence>
<dbReference type="InterPro" id="IPR057727">
    <property type="entry name" value="WCX_dom"/>
</dbReference>
<dbReference type="RefSeq" id="WP_201366424.1">
    <property type="nucleotide sequence ID" value="NZ_BNJJ01000028.1"/>
</dbReference>
<dbReference type="EMBL" id="BNJJ01000028">
    <property type="protein sequence ID" value="GHO88880.1"/>
    <property type="molecule type" value="Genomic_DNA"/>
</dbReference>
<protein>
    <submittedName>
        <fullName evidence="3">DNA-binding transcriptional regulator</fullName>
    </submittedName>
</protein>
<organism evidence="3 4">
    <name type="scientific">Dictyobacter formicarum</name>
    <dbReference type="NCBI Taxonomy" id="2778368"/>
    <lineage>
        <taxon>Bacteria</taxon>
        <taxon>Bacillati</taxon>
        <taxon>Chloroflexota</taxon>
        <taxon>Ktedonobacteria</taxon>
        <taxon>Ktedonobacterales</taxon>
        <taxon>Dictyobacteraceae</taxon>
        <taxon>Dictyobacter</taxon>
    </lineage>
</organism>
<dbReference type="PROSITE" id="PS52050">
    <property type="entry name" value="WYL"/>
    <property type="match status" value="1"/>
</dbReference>